<dbReference type="VEuPathDB" id="VectorBase:HLOH_043413"/>
<name>A0A9J6GSS9_HAELO</name>
<feature type="compositionally biased region" description="Polar residues" evidence="1">
    <location>
        <begin position="94"/>
        <end position="106"/>
    </location>
</feature>
<protein>
    <submittedName>
        <fullName evidence="2">Uncharacterized protein</fullName>
    </submittedName>
</protein>
<dbReference type="EMBL" id="JABSTR010000008">
    <property type="protein sequence ID" value="KAH9377316.1"/>
    <property type="molecule type" value="Genomic_DNA"/>
</dbReference>
<evidence type="ECO:0000313" key="3">
    <source>
        <dbReference type="Proteomes" id="UP000821853"/>
    </source>
</evidence>
<organism evidence="2 3">
    <name type="scientific">Haemaphysalis longicornis</name>
    <name type="common">Bush tick</name>
    <dbReference type="NCBI Taxonomy" id="44386"/>
    <lineage>
        <taxon>Eukaryota</taxon>
        <taxon>Metazoa</taxon>
        <taxon>Ecdysozoa</taxon>
        <taxon>Arthropoda</taxon>
        <taxon>Chelicerata</taxon>
        <taxon>Arachnida</taxon>
        <taxon>Acari</taxon>
        <taxon>Parasitiformes</taxon>
        <taxon>Ixodida</taxon>
        <taxon>Ixodoidea</taxon>
        <taxon>Ixodidae</taxon>
        <taxon>Haemaphysalinae</taxon>
        <taxon>Haemaphysalis</taxon>
    </lineage>
</organism>
<dbReference type="Proteomes" id="UP000821853">
    <property type="component" value="Unassembled WGS sequence"/>
</dbReference>
<feature type="compositionally biased region" description="Basic residues" evidence="1">
    <location>
        <begin position="207"/>
        <end position="223"/>
    </location>
</feature>
<evidence type="ECO:0000256" key="1">
    <source>
        <dbReference type="SAM" id="MobiDB-lite"/>
    </source>
</evidence>
<dbReference type="AlphaFoldDB" id="A0A9J6GSS9"/>
<comment type="caution">
    <text evidence="2">The sequence shown here is derived from an EMBL/GenBank/DDBJ whole genome shotgun (WGS) entry which is preliminary data.</text>
</comment>
<evidence type="ECO:0000313" key="2">
    <source>
        <dbReference type="EMBL" id="KAH9377316.1"/>
    </source>
</evidence>
<keyword evidence="3" id="KW-1185">Reference proteome</keyword>
<gene>
    <name evidence="2" type="ORF">HPB48_003415</name>
</gene>
<accession>A0A9J6GSS9</accession>
<proteinExistence type="predicted"/>
<sequence length="240" mass="25811">MIPAFELKFHRCKDALKEEVQSRCLCHHYVFKHSHVVVAILHISDTRNSLGLGWSIVDGTPTGQVGLGARRWRQCGAGGSKGLRGEPEGRNGRQWRTGSSASSGCTPRSERGGRAGPVARRAREVDRGRNAGSVRALGRDALSGCSYGCVREARQCPKSPGSSPFTPVYLLLLLRPSSGGEKGEKGRLKRRWTTRPAKDASGGGKRGSPRGKRNHMSLAKRPRVPTGKLSAAKVPPSGSE</sequence>
<reference evidence="2 3" key="1">
    <citation type="journal article" date="2020" name="Cell">
        <title>Large-Scale Comparative Analyses of Tick Genomes Elucidate Their Genetic Diversity and Vector Capacities.</title>
        <authorList>
            <consortium name="Tick Genome and Microbiome Consortium (TIGMIC)"/>
            <person name="Jia N."/>
            <person name="Wang J."/>
            <person name="Shi W."/>
            <person name="Du L."/>
            <person name="Sun Y."/>
            <person name="Zhan W."/>
            <person name="Jiang J.F."/>
            <person name="Wang Q."/>
            <person name="Zhang B."/>
            <person name="Ji P."/>
            <person name="Bell-Sakyi L."/>
            <person name="Cui X.M."/>
            <person name="Yuan T.T."/>
            <person name="Jiang B.G."/>
            <person name="Yang W.F."/>
            <person name="Lam T.T."/>
            <person name="Chang Q.C."/>
            <person name="Ding S.J."/>
            <person name="Wang X.J."/>
            <person name="Zhu J.G."/>
            <person name="Ruan X.D."/>
            <person name="Zhao L."/>
            <person name="Wei J.T."/>
            <person name="Ye R.Z."/>
            <person name="Que T.C."/>
            <person name="Du C.H."/>
            <person name="Zhou Y.H."/>
            <person name="Cheng J.X."/>
            <person name="Dai P.F."/>
            <person name="Guo W.B."/>
            <person name="Han X.H."/>
            <person name="Huang E.J."/>
            <person name="Li L.F."/>
            <person name="Wei W."/>
            <person name="Gao Y.C."/>
            <person name="Liu J.Z."/>
            <person name="Shao H.Z."/>
            <person name="Wang X."/>
            <person name="Wang C.C."/>
            <person name="Yang T.C."/>
            <person name="Huo Q.B."/>
            <person name="Li W."/>
            <person name="Chen H.Y."/>
            <person name="Chen S.E."/>
            <person name="Zhou L.G."/>
            <person name="Ni X.B."/>
            <person name="Tian J.H."/>
            <person name="Sheng Y."/>
            <person name="Liu T."/>
            <person name="Pan Y.S."/>
            <person name="Xia L.Y."/>
            <person name="Li J."/>
            <person name="Zhao F."/>
            <person name="Cao W.C."/>
        </authorList>
    </citation>
    <scope>NUCLEOTIDE SEQUENCE [LARGE SCALE GENOMIC DNA]</scope>
    <source>
        <strain evidence="2">HaeL-2018</strain>
    </source>
</reference>
<feature type="region of interest" description="Disordered" evidence="1">
    <location>
        <begin position="76"/>
        <end position="132"/>
    </location>
</feature>
<feature type="region of interest" description="Disordered" evidence="1">
    <location>
        <begin position="177"/>
        <end position="240"/>
    </location>
</feature>